<feature type="transmembrane region" description="Helical" evidence="1">
    <location>
        <begin position="25"/>
        <end position="45"/>
    </location>
</feature>
<gene>
    <name evidence="2" type="ORF">QR721_12015</name>
</gene>
<evidence type="ECO:0000256" key="1">
    <source>
        <dbReference type="SAM" id="Phobius"/>
    </source>
</evidence>
<keyword evidence="1" id="KW-1133">Transmembrane helix</keyword>
<reference evidence="2" key="1">
    <citation type="submission" date="2023-06" db="EMBL/GenBank/DDBJ databases">
        <title>A Treasure from Seagulls: Isolation and Description of Aciduricobacillus qingdaonensis gen. nov., sp. nov., a Rare Obligately Uric Acid-utilizing Member in the Family Bacillaceae.</title>
        <authorList>
            <person name="Liu W."/>
            <person name="Wang B."/>
        </authorList>
    </citation>
    <scope>NUCLEOTIDE SEQUENCE</scope>
    <source>
        <strain evidence="2">44XB</strain>
    </source>
</reference>
<keyword evidence="3" id="KW-1185">Reference proteome</keyword>
<accession>A0ABY9KU12</accession>
<sequence>MARKLKRIQEQKEEPVKVQRKKEEVLATAGGFLFAGGYLLFTGTIPETVAGWVKFVGMFILVSAIIYLIAWGVIKSKKKQ</sequence>
<protein>
    <submittedName>
        <fullName evidence="2">Uncharacterized protein</fullName>
    </submittedName>
</protein>
<feature type="transmembrane region" description="Helical" evidence="1">
    <location>
        <begin position="51"/>
        <end position="74"/>
    </location>
</feature>
<dbReference type="RefSeq" id="WP_348027288.1">
    <property type="nucleotide sequence ID" value="NZ_CP129113.1"/>
</dbReference>
<evidence type="ECO:0000313" key="3">
    <source>
        <dbReference type="Proteomes" id="UP001180087"/>
    </source>
</evidence>
<name>A0ABY9KU12_9BACI</name>
<dbReference type="EMBL" id="CP129113">
    <property type="protein sequence ID" value="WLV24351.1"/>
    <property type="molecule type" value="Genomic_DNA"/>
</dbReference>
<proteinExistence type="predicted"/>
<keyword evidence="1" id="KW-0812">Transmembrane</keyword>
<evidence type="ECO:0000313" key="2">
    <source>
        <dbReference type="EMBL" id="WLV24351.1"/>
    </source>
</evidence>
<organism evidence="2 3">
    <name type="scientific">Aciduricibacillus chroicocephali</name>
    <dbReference type="NCBI Taxonomy" id="3054939"/>
    <lineage>
        <taxon>Bacteria</taxon>
        <taxon>Bacillati</taxon>
        <taxon>Bacillota</taxon>
        <taxon>Bacilli</taxon>
        <taxon>Bacillales</taxon>
        <taxon>Bacillaceae</taxon>
        <taxon>Aciduricibacillus</taxon>
    </lineage>
</organism>
<dbReference type="Proteomes" id="UP001180087">
    <property type="component" value="Chromosome"/>
</dbReference>
<keyword evidence="1" id="KW-0472">Membrane</keyword>